<dbReference type="InterPro" id="IPR008144">
    <property type="entry name" value="Guanylate_kin-like_dom"/>
</dbReference>
<keyword evidence="9" id="KW-1185">Reference proteome</keyword>
<dbReference type="AlphaFoldDB" id="A0A2V1JVZ4"/>
<evidence type="ECO:0000256" key="4">
    <source>
        <dbReference type="ARBA" id="ARBA00022777"/>
    </source>
</evidence>
<keyword evidence="6" id="KW-0175">Coiled coil</keyword>
<dbReference type="RefSeq" id="WP_109215007.1">
    <property type="nucleotide sequence ID" value="NZ_CABMEW010000029.1"/>
</dbReference>
<dbReference type="PROSITE" id="PS50052">
    <property type="entry name" value="GUANYLATE_KINASE_2"/>
    <property type="match status" value="1"/>
</dbReference>
<dbReference type="Pfam" id="PF00625">
    <property type="entry name" value="Guanylate_kin"/>
    <property type="match status" value="1"/>
</dbReference>
<reference evidence="8 9" key="1">
    <citation type="submission" date="2014-09" db="EMBL/GenBank/DDBJ databases">
        <title>Butyrate-producing bacteria isolated from human gut.</title>
        <authorList>
            <person name="Zhang Q."/>
            <person name="Zhao L."/>
        </authorList>
    </citation>
    <scope>NUCLEOTIDE SEQUENCE [LARGE SCALE GENOMIC DNA]</scope>
    <source>
        <strain evidence="8 9">21</strain>
    </source>
</reference>
<dbReference type="EMBL" id="JRFU01000045">
    <property type="protein sequence ID" value="PWE87401.1"/>
    <property type="molecule type" value="Genomic_DNA"/>
</dbReference>
<accession>A0A2V1JVZ4</accession>
<dbReference type="Gene3D" id="3.40.50.300">
    <property type="entry name" value="P-loop containing nucleotide triphosphate hydrolases"/>
    <property type="match status" value="1"/>
</dbReference>
<comment type="function">
    <text evidence="1">Essential for recycling GMP and indirectly, cGMP.</text>
</comment>
<dbReference type="Proteomes" id="UP000245288">
    <property type="component" value="Unassembled WGS sequence"/>
</dbReference>
<dbReference type="InterPro" id="IPR027417">
    <property type="entry name" value="P-loop_NTPase"/>
</dbReference>
<comment type="caution">
    <text evidence="8">The sequence shown here is derived from an EMBL/GenBank/DDBJ whole genome shotgun (WGS) entry which is preliminary data.</text>
</comment>
<dbReference type="GO" id="GO:0005829">
    <property type="term" value="C:cytosol"/>
    <property type="evidence" value="ECO:0007669"/>
    <property type="project" value="TreeGrafter"/>
</dbReference>
<dbReference type="GO" id="GO:0004385">
    <property type="term" value="F:GMP kinase activity"/>
    <property type="evidence" value="ECO:0007669"/>
    <property type="project" value="UniProtKB-EC"/>
</dbReference>
<comment type="similarity">
    <text evidence="2">Belongs to the guanylate kinase family.</text>
</comment>
<evidence type="ECO:0000256" key="1">
    <source>
        <dbReference type="ARBA" id="ARBA00003531"/>
    </source>
</evidence>
<dbReference type="PANTHER" id="PTHR23117:SF13">
    <property type="entry name" value="GUANYLATE KINASE"/>
    <property type="match status" value="1"/>
</dbReference>
<keyword evidence="3" id="KW-0808">Transferase</keyword>
<sequence length="195" mass="22863">MGKIYCLMGKSASGKDTIYNRLLAMEELQLRRVVPYTTRPIRSGETEGESYFFCSEERVAEFEREGKIIELRAYDTMYGVWKYFTADDGQIVLAESDYLMIGTLEAYEQIRAYFGAEHVCPIYVEVDDGVRLQRALERERSQEQPKYAEMCRRFLADEQDFSEENLKKAEITKHFLNKDLDQVTQEIASYIDNKY</sequence>
<dbReference type="InterPro" id="IPR008145">
    <property type="entry name" value="GK/Ca_channel_bsu"/>
</dbReference>
<dbReference type="SMART" id="SM00072">
    <property type="entry name" value="GuKc"/>
    <property type="match status" value="1"/>
</dbReference>
<dbReference type="SUPFAM" id="SSF52540">
    <property type="entry name" value="P-loop containing nucleoside triphosphate hydrolases"/>
    <property type="match status" value="1"/>
</dbReference>
<dbReference type="PANTHER" id="PTHR23117">
    <property type="entry name" value="GUANYLATE KINASE-RELATED"/>
    <property type="match status" value="1"/>
</dbReference>
<evidence type="ECO:0000313" key="8">
    <source>
        <dbReference type="EMBL" id="PWE87401.1"/>
    </source>
</evidence>
<evidence type="ECO:0000256" key="2">
    <source>
        <dbReference type="ARBA" id="ARBA00005790"/>
    </source>
</evidence>
<keyword evidence="4 8" id="KW-0418">Kinase</keyword>
<feature type="domain" description="Guanylate kinase-like" evidence="7">
    <location>
        <begin position="2"/>
        <end position="192"/>
    </location>
</feature>
<proteinExistence type="inferred from homology"/>
<evidence type="ECO:0000256" key="3">
    <source>
        <dbReference type="ARBA" id="ARBA00022679"/>
    </source>
</evidence>
<protein>
    <submittedName>
        <fullName evidence="8">Guanylate kinase</fullName>
    </submittedName>
</protein>
<organism evidence="8 9">
    <name type="scientific">Eubacterium ramulus</name>
    <dbReference type="NCBI Taxonomy" id="39490"/>
    <lineage>
        <taxon>Bacteria</taxon>
        <taxon>Bacillati</taxon>
        <taxon>Bacillota</taxon>
        <taxon>Clostridia</taxon>
        <taxon>Eubacteriales</taxon>
        <taxon>Eubacteriaceae</taxon>
        <taxon>Eubacterium</taxon>
    </lineage>
</organism>
<evidence type="ECO:0000313" key="9">
    <source>
        <dbReference type="Proteomes" id="UP000245288"/>
    </source>
</evidence>
<evidence type="ECO:0000256" key="6">
    <source>
        <dbReference type="SAM" id="Coils"/>
    </source>
</evidence>
<evidence type="ECO:0000259" key="7">
    <source>
        <dbReference type="PROSITE" id="PS50052"/>
    </source>
</evidence>
<gene>
    <name evidence="8" type="ORF">LG34_04265</name>
</gene>
<dbReference type="OrthoDB" id="1033810at2"/>
<feature type="coiled-coil region" evidence="6">
    <location>
        <begin position="166"/>
        <end position="193"/>
    </location>
</feature>
<comment type="catalytic activity">
    <reaction evidence="5">
        <text>GMP + ATP = GDP + ADP</text>
        <dbReference type="Rhea" id="RHEA:20780"/>
        <dbReference type="ChEBI" id="CHEBI:30616"/>
        <dbReference type="ChEBI" id="CHEBI:58115"/>
        <dbReference type="ChEBI" id="CHEBI:58189"/>
        <dbReference type="ChEBI" id="CHEBI:456216"/>
        <dbReference type="EC" id="2.7.4.8"/>
    </reaction>
</comment>
<evidence type="ECO:0000256" key="5">
    <source>
        <dbReference type="ARBA" id="ARBA00048594"/>
    </source>
</evidence>
<name>A0A2V1JVZ4_EUBRA</name>